<keyword evidence="1" id="KW-0325">Glycoprotein</keyword>
<dbReference type="PANTHER" id="PTHR11559">
    <property type="entry name" value="CARBOXYLESTERASE"/>
    <property type="match status" value="1"/>
</dbReference>
<sequence length="116" mass="13315">MKLNLLFILCLILFCTSNGRKIKTEQGWLIGKEEKSQKGRNYFAFRNIPYALPPTEELRFKPPKPLKNWAGILNATAEGEFCAQAALGYDEGKEDCLHLSVYTPKISEEEVNFPFW</sequence>
<reference evidence="4 5" key="1">
    <citation type="journal article" date="2019" name="PLoS Biol.">
        <title>Sex chromosomes control vertical transmission of feminizing Wolbachia symbionts in an isopod.</title>
        <authorList>
            <person name="Becking T."/>
            <person name="Chebbi M.A."/>
            <person name="Giraud I."/>
            <person name="Moumen B."/>
            <person name="Laverre T."/>
            <person name="Caubet Y."/>
            <person name="Peccoud J."/>
            <person name="Gilbert C."/>
            <person name="Cordaux R."/>
        </authorList>
    </citation>
    <scope>NUCLEOTIDE SEQUENCE [LARGE SCALE GENOMIC DNA]</scope>
    <source>
        <strain evidence="4">ANa2</strain>
        <tissue evidence="4">Whole body excluding digestive tract and cuticle</tissue>
    </source>
</reference>
<evidence type="ECO:0000256" key="1">
    <source>
        <dbReference type="ARBA" id="ARBA00023180"/>
    </source>
</evidence>
<dbReference type="AlphaFoldDB" id="A0A5N5T4S9"/>
<accession>A0A5N5T4S9</accession>
<comment type="caution">
    <text evidence="4">The sequence shown here is derived from an EMBL/GenBank/DDBJ whole genome shotgun (WGS) entry which is preliminary data.</text>
</comment>
<feature type="signal peptide" evidence="2">
    <location>
        <begin position="1"/>
        <end position="19"/>
    </location>
</feature>
<evidence type="ECO:0000259" key="3">
    <source>
        <dbReference type="Pfam" id="PF00135"/>
    </source>
</evidence>
<keyword evidence="5" id="KW-1185">Reference proteome</keyword>
<evidence type="ECO:0000313" key="5">
    <source>
        <dbReference type="Proteomes" id="UP000326759"/>
    </source>
</evidence>
<dbReference type="InterPro" id="IPR029058">
    <property type="entry name" value="AB_hydrolase_fold"/>
</dbReference>
<evidence type="ECO:0000313" key="4">
    <source>
        <dbReference type="EMBL" id="KAB7501197.1"/>
    </source>
</evidence>
<gene>
    <name evidence="4" type="primary">ESTE</name>
    <name evidence="4" type="ORF">Anas_13359</name>
</gene>
<feature type="domain" description="Carboxylesterase type B" evidence="3">
    <location>
        <begin position="20"/>
        <end position="110"/>
    </location>
</feature>
<feature type="chain" id="PRO_5024447051" evidence="2">
    <location>
        <begin position="20"/>
        <end position="116"/>
    </location>
</feature>
<protein>
    <submittedName>
        <fullName evidence="4">Esterase E4</fullName>
    </submittedName>
</protein>
<dbReference type="Proteomes" id="UP000326759">
    <property type="component" value="Unassembled WGS sequence"/>
</dbReference>
<dbReference type="Gene3D" id="3.40.50.1820">
    <property type="entry name" value="alpha/beta hydrolase"/>
    <property type="match status" value="1"/>
</dbReference>
<keyword evidence="2" id="KW-0732">Signal</keyword>
<dbReference type="OrthoDB" id="6372723at2759"/>
<dbReference type="InterPro" id="IPR050309">
    <property type="entry name" value="Type-B_Carboxylest/Lipase"/>
</dbReference>
<evidence type="ECO:0000256" key="2">
    <source>
        <dbReference type="SAM" id="SignalP"/>
    </source>
</evidence>
<dbReference type="SUPFAM" id="SSF53474">
    <property type="entry name" value="alpha/beta-Hydrolases"/>
    <property type="match status" value="1"/>
</dbReference>
<name>A0A5N5T4S9_9CRUS</name>
<dbReference type="EMBL" id="SEYY01011340">
    <property type="protein sequence ID" value="KAB7501197.1"/>
    <property type="molecule type" value="Genomic_DNA"/>
</dbReference>
<proteinExistence type="predicted"/>
<dbReference type="Pfam" id="PF00135">
    <property type="entry name" value="COesterase"/>
    <property type="match status" value="1"/>
</dbReference>
<organism evidence="4 5">
    <name type="scientific">Armadillidium nasatum</name>
    <dbReference type="NCBI Taxonomy" id="96803"/>
    <lineage>
        <taxon>Eukaryota</taxon>
        <taxon>Metazoa</taxon>
        <taxon>Ecdysozoa</taxon>
        <taxon>Arthropoda</taxon>
        <taxon>Crustacea</taxon>
        <taxon>Multicrustacea</taxon>
        <taxon>Malacostraca</taxon>
        <taxon>Eumalacostraca</taxon>
        <taxon>Peracarida</taxon>
        <taxon>Isopoda</taxon>
        <taxon>Oniscidea</taxon>
        <taxon>Crinocheta</taxon>
        <taxon>Armadillidiidae</taxon>
        <taxon>Armadillidium</taxon>
    </lineage>
</organism>
<dbReference type="InterPro" id="IPR002018">
    <property type="entry name" value="CarbesteraseB"/>
</dbReference>